<dbReference type="Pfam" id="PF03795">
    <property type="entry name" value="YCII"/>
    <property type="match status" value="1"/>
</dbReference>
<proteinExistence type="inferred from homology"/>
<evidence type="ECO:0000256" key="1">
    <source>
        <dbReference type="ARBA" id="ARBA00007689"/>
    </source>
</evidence>
<accession>A0ABU7LUR1</accession>
<dbReference type="InterPro" id="IPR005545">
    <property type="entry name" value="YCII"/>
</dbReference>
<protein>
    <submittedName>
        <fullName evidence="3">YciI family protein</fullName>
    </submittedName>
</protein>
<comment type="similarity">
    <text evidence="1">Belongs to the YciI family.</text>
</comment>
<dbReference type="Proteomes" id="UP001310692">
    <property type="component" value="Unassembled WGS sequence"/>
</dbReference>
<dbReference type="PANTHER" id="PTHR33606:SF3">
    <property type="entry name" value="PROTEIN YCII"/>
    <property type="match status" value="1"/>
</dbReference>
<dbReference type="EMBL" id="JAZDRO010000001">
    <property type="protein sequence ID" value="MEE2565283.1"/>
    <property type="molecule type" value="Genomic_DNA"/>
</dbReference>
<dbReference type="SUPFAM" id="SSF54909">
    <property type="entry name" value="Dimeric alpha+beta barrel"/>
    <property type="match status" value="1"/>
</dbReference>
<dbReference type="InterPro" id="IPR011008">
    <property type="entry name" value="Dimeric_a/b-barrel"/>
</dbReference>
<evidence type="ECO:0000259" key="2">
    <source>
        <dbReference type="Pfam" id="PF03795"/>
    </source>
</evidence>
<dbReference type="RefSeq" id="WP_330194821.1">
    <property type="nucleotide sequence ID" value="NZ_JAZDRO010000001.1"/>
</dbReference>
<comment type="caution">
    <text evidence="3">The sequence shown here is derived from an EMBL/GenBank/DDBJ whole genome shotgun (WGS) entry which is preliminary data.</text>
</comment>
<dbReference type="Gene3D" id="3.30.70.1060">
    <property type="entry name" value="Dimeric alpha+beta barrel"/>
    <property type="match status" value="1"/>
</dbReference>
<organism evidence="3 4">
    <name type="scientific">Hyphobacterium marinum</name>
    <dbReference type="NCBI Taxonomy" id="3116574"/>
    <lineage>
        <taxon>Bacteria</taxon>
        <taxon>Pseudomonadati</taxon>
        <taxon>Pseudomonadota</taxon>
        <taxon>Alphaproteobacteria</taxon>
        <taxon>Maricaulales</taxon>
        <taxon>Maricaulaceae</taxon>
        <taxon>Hyphobacterium</taxon>
    </lineage>
</organism>
<dbReference type="InterPro" id="IPR051807">
    <property type="entry name" value="Sec-metab_biosynth-assoc"/>
</dbReference>
<dbReference type="PANTHER" id="PTHR33606">
    <property type="entry name" value="PROTEIN YCII"/>
    <property type="match status" value="1"/>
</dbReference>
<name>A0ABU7LUR1_9PROT</name>
<keyword evidence="4" id="KW-1185">Reference proteome</keyword>
<sequence length="97" mass="10517">MLFAVHALDRPNCLALRAQHREAHIAFLTDAGDRLKFAGPLLDDAGGMCGSLLILEAENRATLARWLEDDPYSAAGLFERVTIRAVKPLFGPMAAAL</sequence>
<gene>
    <name evidence="3" type="ORF">V0U35_01220</name>
</gene>
<reference evidence="3 4" key="1">
    <citation type="submission" date="2024-01" db="EMBL/GenBank/DDBJ databases">
        <title>Hyphobacterium bacterium isolated from marine sediment.</title>
        <authorList>
            <person name="Zhao S."/>
        </authorList>
    </citation>
    <scope>NUCLEOTIDE SEQUENCE [LARGE SCALE GENOMIC DNA]</scope>
    <source>
        <strain evidence="3 4">Y60-23</strain>
    </source>
</reference>
<evidence type="ECO:0000313" key="4">
    <source>
        <dbReference type="Proteomes" id="UP001310692"/>
    </source>
</evidence>
<feature type="domain" description="YCII-related" evidence="2">
    <location>
        <begin position="1"/>
        <end position="85"/>
    </location>
</feature>
<evidence type="ECO:0000313" key="3">
    <source>
        <dbReference type="EMBL" id="MEE2565283.1"/>
    </source>
</evidence>